<dbReference type="AlphaFoldDB" id="A0A5F8H8A8"/>
<feature type="region of interest" description="Disordered" evidence="13">
    <location>
        <begin position="391"/>
        <end position="411"/>
    </location>
</feature>
<evidence type="ECO:0000256" key="3">
    <source>
        <dbReference type="ARBA" id="ARBA00004906"/>
    </source>
</evidence>
<evidence type="ECO:0000313" key="15">
    <source>
        <dbReference type="Ensembl" id="ENSMODP00000056037.1"/>
    </source>
</evidence>
<dbReference type="CTD" id="6049"/>
<dbReference type="InterPro" id="IPR001841">
    <property type="entry name" value="Znf_RING"/>
</dbReference>
<feature type="compositionally biased region" description="Basic and acidic residues" evidence="13">
    <location>
        <begin position="52"/>
        <end position="65"/>
    </location>
</feature>
<dbReference type="GO" id="GO:0031965">
    <property type="term" value="C:nuclear membrane"/>
    <property type="evidence" value="ECO:0007669"/>
    <property type="project" value="Ensembl"/>
</dbReference>
<dbReference type="KEGG" id="mdo:100019425"/>
<comment type="similarity">
    <text evidence="11">Belongs to the RNF12 family.</text>
</comment>
<dbReference type="GO" id="GO:0085020">
    <property type="term" value="P:protein K6-linked ubiquitination"/>
    <property type="evidence" value="ECO:0007669"/>
    <property type="project" value="Ensembl"/>
</dbReference>
<dbReference type="Pfam" id="PF13639">
    <property type="entry name" value="zf-RING_2"/>
    <property type="match status" value="1"/>
</dbReference>
<comment type="catalytic activity">
    <reaction evidence="1">
        <text>S-ubiquitinyl-[E2 ubiquitin-conjugating enzyme]-L-cysteine + [acceptor protein]-L-lysine = [E2 ubiquitin-conjugating enzyme]-L-cysteine + N(6)-ubiquitinyl-[acceptor protein]-L-lysine.</text>
        <dbReference type="EC" id="2.3.2.27"/>
    </reaction>
</comment>
<reference evidence="15 16" key="1">
    <citation type="journal article" date="2007" name="Nature">
        <title>Genome of the marsupial Monodelphis domestica reveals innovation in non-coding sequences.</title>
        <authorList>
            <person name="Mikkelsen T.S."/>
            <person name="Wakefield M.J."/>
            <person name="Aken B."/>
            <person name="Amemiya C.T."/>
            <person name="Chang J.L."/>
            <person name="Duke S."/>
            <person name="Garber M."/>
            <person name="Gentles A.J."/>
            <person name="Goodstadt L."/>
            <person name="Heger A."/>
            <person name="Jurka J."/>
            <person name="Kamal M."/>
            <person name="Mauceli E."/>
            <person name="Searle S.M."/>
            <person name="Sharpe T."/>
            <person name="Baker M.L."/>
            <person name="Batzer M.A."/>
            <person name="Benos P.V."/>
            <person name="Belov K."/>
            <person name="Clamp M."/>
            <person name="Cook A."/>
            <person name="Cuff J."/>
            <person name="Das R."/>
            <person name="Davidow L."/>
            <person name="Deakin J.E."/>
            <person name="Fazzari M.J."/>
            <person name="Glass J.L."/>
            <person name="Grabherr M."/>
            <person name="Greally J.M."/>
            <person name="Gu W."/>
            <person name="Hore T.A."/>
            <person name="Huttley G.A."/>
            <person name="Kleber M."/>
            <person name="Jirtle R.L."/>
            <person name="Koina E."/>
            <person name="Lee J.T."/>
            <person name="Mahony S."/>
            <person name="Marra M.A."/>
            <person name="Miller R.D."/>
            <person name="Nicholls R.D."/>
            <person name="Oda M."/>
            <person name="Papenfuss A.T."/>
            <person name="Parra Z.E."/>
            <person name="Pollock D.D."/>
            <person name="Ray D.A."/>
            <person name="Schein J.E."/>
            <person name="Speed T.P."/>
            <person name="Thompson K."/>
            <person name="VandeBerg J.L."/>
            <person name="Wade C.M."/>
            <person name="Walker J.A."/>
            <person name="Waters P.D."/>
            <person name="Webber C."/>
            <person name="Weidman J.R."/>
            <person name="Xie X."/>
            <person name="Zody M.C."/>
            <person name="Baldwin J."/>
            <person name="Abdouelleil A."/>
            <person name="Abdulkadir J."/>
            <person name="Abebe A."/>
            <person name="Abera B."/>
            <person name="Abreu J."/>
            <person name="Acer S.C."/>
            <person name="Aftuck L."/>
            <person name="Alexander A."/>
            <person name="An P."/>
            <person name="Anderson E."/>
            <person name="Anderson S."/>
            <person name="Arachi H."/>
            <person name="Azer M."/>
            <person name="Bachantsang P."/>
            <person name="Barry A."/>
            <person name="Bayul T."/>
            <person name="Berlin A."/>
            <person name="Bessette D."/>
            <person name="Bloom T."/>
            <person name="Bloom T."/>
            <person name="Boguslavskiy L."/>
            <person name="Bonnet C."/>
            <person name="Boukhgalter B."/>
            <person name="Bourzgui I."/>
            <person name="Brown A."/>
            <person name="Cahill P."/>
            <person name="Channer S."/>
            <person name="Cheshatsang Y."/>
            <person name="Chuda L."/>
            <person name="Citroen M."/>
            <person name="Collymore A."/>
            <person name="Cooke P."/>
            <person name="Costello M."/>
            <person name="D'Aco K."/>
            <person name="Daza R."/>
            <person name="De Haan G."/>
            <person name="DeGray S."/>
            <person name="DeMaso C."/>
            <person name="Dhargay N."/>
            <person name="Dooley K."/>
            <person name="Dooley E."/>
            <person name="Doricent M."/>
            <person name="Dorje P."/>
            <person name="Dorjee K."/>
            <person name="Dupes A."/>
            <person name="Elong R."/>
            <person name="Falk J."/>
            <person name="Farina A."/>
            <person name="Faro S."/>
            <person name="Ferguson D."/>
            <person name="Fisher S."/>
            <person name="Foley C.D."/>
            <person name="Franke A."/>
            <person name="Friedrich D."/>
            <person name="Gadbois L."/>
            <person name="Gearin G."/>
            <person name="Gearin C.R."/>
            <person name="Giannoukos G."/>
            <person name="Goode T."/>
            <person name="Graham J."/>
            <person name="Grandbois E."/>
            <person name="Grewal S."/>
            <person name="Gyaltsen K."/>
            <person name="Hafez N."/>
            <person name="Hagos B."/>
            <person name="Hall J."/>
            <person name="Henson C."/>
            <person name="Hollinger A."/>
            <person name="Honan T."/>
            <person name="Huard M.D."/>
            <person name="Hughes L."/>
            <person name="Hurhula B."/>
            <person name="Husby M.E."/>
            <person name="Kamat A."/>
            <person name="Kanga B."/>
            <person name="Kashin S."/>
            <person name="Khazanovich D."/>
            <person name="Kisner P."/>
            <person name="Lance K."/>
            <person name="Lara M."/>
            <person name="Lee W."/>
            <person name="Lennon N."/>
            <person name="Letendre F."/>
            <person name="LeVine R."/>
            <person name="Lipovsky A."/>
            <person name="Liu X."/>
            <person name="Liu J."/>
            <person name="Liu S."/>
            <person name="Lokyitsang T."/>
            <person name="Lokyitsang Y."/>
            <person name="Lubonja R."/>
            <person name="Lui A."/>
            <person name="MacDonald P."/>
            <person name="Magnisalis V."/>
            <person name="Maru K."/>
            <person name="Matthews C."/>
            <person name="McCusker W."/>
            <person name="McDonough S."/>
            <person name="Mehta T."/>
            <person name="Meldrim J."/>
            <person name="Meneus L."/>
            <person name="Mihai O."/>
            <person name="Mihalev A."/>
            <person name="Mihova T."/>
            <person name="Mittelman R."/>
            <person name="Mlenga V."/>
            <person name="Montmayeur A."/>
            <person name="Mulrain L."/>
            <person name="Navidi A."/>
            <person name="Naylor J."/>
            <person name="Negash T."/>
            <person name="Nguyen T."/>
            <person name="Nguyen N."/>
            <person name="Nicol R."/>
            <person name="Norbu C."/>
            <person name="Norbu N."/>
            <person name="Novod N."/>
            <person name="O'Neill B."/>
            <person name="Osman S."/>
            <person name="Markiewicz E."/>
            <person name="Oyono O.L."/>
            <person name="Patti C."/>
            <person name="Phunkhang P."/>
            <person name="Pierre F."/>
            <person name="Priest M."/>
            <person name="Raghuraman S."/>
            <person name="Rege F."/>
            <person name="Reyes R."/>
            <person name="Rise C."/>
            <person name="Rogov P."/>
            <person name="Ross K."/>
            <person name="Ryan E."/>
            <person name="Settipalli S."/>
            <person name="Shea T."/>
            <person name="Sherpa N."/>
            <person name="Shi L."/>
            <person name="Shih D."/>
            <person name="Sparrow T."/>
            <person name="Spaulding J."/>
            <person name="Stalker J."/>
            <person name="Stange-Thomann N."/>
            <person name="Stavropoulos S."/>
            <person name="Stone C."/>
            <person name="Strader C."/>
            <person name="Tesfaye S."/>
            <person name="Thomson T."/>
            <person name="Thoulutsang Y."/>
            <person name="Thoulutsang D."/>
            <person name="Topham K."/>
            <person name="Topping I."/>
            <person name="Tsamla T."/>
            <person name="Vassiliev H."/>
            <person name="Vo A."/>
            <person name="Wangchuk T."/>
            <person name="Wangdi T."/>
            <person name="Weiand M."/>
            <person name="Wilkinson J."/>
            <person name="Wilson A."/>
            <person name="Yadav S."/>
            <person name="Young G."/>
            <person name="Yu Q."/>
            <person name="Zembek L."/>
            <person name="Zhong D."/>
            <person name="Zimmer A."/>
            <person name="Zwirko Z."/>
            <person name="Jaffe D.B."/>
            <person name="Alvarez P."/>
            <person name="Brockman W."/>
            <person name="Butler J."/>
            <person name="Chin C."/>
            <person name="Gnerre S."/>
            <person name="MacCallum I."/>
            <person name="Graves J.A."/>
            <person name="Ponting C.P."/>
            <person name="Breen M."/>
            <person name="Samollow P.B."/>
            <person name="Lander E.S."/>
            <person name="Lindblad-Toh K."/>
        </authorList>
    </citation>
    <scope>NUCLEOTIDE SEQUENCE [LARGE SCALE GENOMIC DNA]</scope>
</reference>
<proteinExistence type="inferred from homology"/>
<comment type="pathway">
    <text evidence="3">Protein modification; protein ubiquitination.</text>
</comment>
<dbReference type="GO" id="GO:0008270">
    <property type="term" value="F:zinc ion binding"/>
    <property type="evidence" value="ECO:0007669"/>
    <property type="project" value="UniProtKB-KW"/>
</dbReference>
<dbReference type="Gene3D" id="3.30.40.10">
    <property type="entry name" value="Zinc/RING finger domain, C3HC4 (zinc finger)"/>
    <property type="match status" value="1"/>
</dbReference>
<keyword evidence="9" id="KW-0862">Zinc</keyword>
<dbReference type="PANTHER" id="PTHR45931:SF2">
    <property type="entry name" value="E3 UBIQUITIN-PROTEIN LIGASE RNF6"/>
    <property type="match status" value="1"/>
</dbReference>
<dbReference type="GO" id="GO:0060765">
    <property type="term" value="P:regulation of androgen receptor signaling pathway"/>
    <property type="evidence" value="ECO:0007669"/>
    <property type="project" value="Ensembl"/>
</dbReference>
<feature type="domain" description="RING-type" evidence="14">
    <location>
        <begin position="665"/>
        <end position="706"/>
    </location>
</feature>
<dbReference type="PANTHER" id="PTHR45931">
    <property type="entry name" value="SI:CH211-59O9.10"/>
    <property type="match status" value="1"/>
</dbReference>
<reference evidence="15" key="3">
    <citation type="submission" date="2025-09" db="UniProtKB">
        <authorList>
            <consortium name="Ensembl"/>
        </authorList>
    </citation>
    <scope>IDENTIFICATION</scope>
</reference>
<feature type="compositionally biased region" description="Low complexity" evidence="13">
    <location>
        <begin position="280"/>
        <end position="294"/>
    </location>
</feature>
<evidence type="ECO:0000313" key="16">
    <source>
        <dbReference type="Proteomes" id="UP000002280"/>
    </source>
</evidence>
<evidence type="ECO:0000256" key="1">
    <source>
        <dbReference type="ARBA" id="ARBA00000900"/>
    </source>
</evidence>
<dbReference type="InterPro" id="IPR058896">
    <property type="entry name" value="RNF6/12_N"/>
</dbReference>
<dbReference type="Pfam" id="PF25914">
    <property type="entry name" value="RNF6_N"/>
    <property type="match status" value="1"/>
</dbReference>
<dbReference type="SUPFAM" id="SSF57850">
    <property type="entry name" value="RING/U-box"/>
    <property type="match status" value="1"/>
</dbReference>
<keyword evidence="10" id="KW-0539">Nucleus</keyword>
<evidence type="ECO:0000259" key="14">
    <source>
        <dbReference type="PROSITE" id="PS50089"/>
    </source>
</evidence>
<dbReference type="GO" id="GO:0061630">
    <property type="term" value="F:ubiquitin protein ligase activity"/>
    <property type="evidence" value="ECO:0000318"/>
    <property type="project" value="GO_Central"/>
</dbReference>
<gene>
    <name evidence="15" type="primary">RNF6</name>
</gene>
<dbReference type="InterPro" id="IPR051834">
    <property type="entry name" value="RING_finger_E3_ligase"/>
</dbReference>
<dbReference type="STRING" id="13616.ENSMODP00000056037"/>
<feature type="region of interest" description="Disordered" evidence="13">
    <location>
        <begin position="534"/>
        <end position="612"/>
    </location>
</feature>
<feature type="compositionally biased region" description="Polar residues" evidence="13">
    <location>
        <begin position="400"/>
        <end position="409"/>
    </location>
</feature>
<dbReference type="SMART" id="SM00184">
    <property type="entry name" value="RING"/>
    <property type="match status" value="1"/>
</dbReference>
<feature type="compositionally biased region" description="Low complexity" evidence="13">
    <location>
        <begin position="34"/>
        <end position="51"/>
    </location>
</feature>
<dbReference type="GO" id="GO:0050681">
    <property type="term" value="F:nuclear androgen receptor binding"/>
    <property type="evidence" value="ECO:0007669"/>
    <property type="project" value="Ensembl"/>
</dbReference>
<keyword evidence="16" id="KW-1185">Reference proteome</keyword>
<keyword evidence="8" id="KW-0833">Ubl conjugation pathway</keyword>
<dbReference type="Ensembl" id="ENSMODT00000073740.1">
    <property type="protein sequence ID" value="ENSMODP00000056037.1"/>
    <property type="gene ID" value="ENSMODG00000038831.1"/>
</dbReference>
<feature type="region of interest" description="Disordered" evidence="13">
    <location>
        <begin position="1"/>
        <end position="65"/>
    </location>
</feature>
<feature type="region of interest" description="Disordered" evidence="13">
    <location>
        <begin position="197"/>
        <end position="379"/>
    </location>
</feature>
<dbReference type="GO" id="GO:0006511">
    <property type="term" value="P:ubiquitin-dependent protein catabolic process"/>
    <property type="evidence" value="ECO:0000318"/>
    <property type="project" value="GO_Central"/>
</dbReference>
<dbReference type="InterPro" id="IPR013083">
    <property type="entry name" value="Znf_RING/FYVE/PHD"/>
</dbReference>
<sequence length="718" mass="81115">MRLCRTCDPETMENSSREPEAESSLSYWKPGYHSMDQSRSSSGGGSEQASSQDHRHSEDERRWQQERLSREEAYYQFINELNDEDYRLMRDHNLLGTPGEITSEELQQRLDGAKEHLASQPDLENRQTEGGTLGDAEIPRDSSNGDSLLEWLNTFRRTGNATRSGQSGNQTWRAVSRTNPNSGEFRFSLEININHENNGFEAPSDEYASVSHSHASRNHPGNGHQRAVSPVARRTRSQTSVTLNDDSLNVPRTRMARSSRRRNSVEMSFSMLGRVRSRNRGSVSVSRTNSVNDNLSGHTSPQGTSESNIREGLAASSQLQGNRGRTPIPTRSASQRQEPGNLESAVNSRSRSPVQRQSNALDSEEHRENRPLQQTFRRSVRRRHVARVYLEPAGEHRSSTHTPLSNSGLLSRITVEGEESIRPTAAVRRHPTITLDLQVRRIRPGENRDRDSIANRTRSRVGLAENTVTFESNSGGFRRTISRSERAGIRTYVSTIRIPLRRISENGLGEPSSVALRSILRQIMTGFGELSSLMETESESEFQRSGQHLREMHSEVSNSHAVDGSQQNEVSFQERQVQEGSIEMSDENERTQSNNRNSENRENRQSQDANNLVESGTLPILRLAHFFLLNEDDDDEHFRGLTKEQIDNLSTRNFGNIESELSKTCSVCINEYVTGNKLRQLPCMHEFHIHCIDRWLSENCTCPICRQPVLGSNIADNG</sequence>
<dbReference type="GO" id="GO:0005634">
    <property type="term" value="C:nucleus"/>
    <property type="evidence" value="ECO:0000318"/>
    <property type="project" value="GO_Central"/>
</dbReference>
<dbReference type="Bgee" id="ENSMODG00000038831">
    <property type="expression patterns" value="Expressed in heart and 18 other cell types or tissues"/>
</dbReference>
<evidence type="ECO:0000256" key="8">
    <source>
        <dbReference type="ARBA" id="ARBA00022786"/>
    </source>
</evidence>
<dbReference type="OMA" id="DISRDHT"/>
<dbReference type="EC" id="2.3.2.27" evidence="4"/>
<feature type="compositionally biased region" description="Polar residues" evidence="13">
    <location>
        <begin position="295"/>
        <end position="307"/>
    </location>
</feature>
<dbReference type="FunFam" id="3.30.40.10:FF:000054">
    <property type="entry name" value="E3 ubiquitin-protein ligase RLIM isoform X1"/>
    <property type="match status" value="1"/>
</dbReference>
<evidence type="ECO:0000256" key="4">
    <source>
        <dbReference type="ARBA" id="ARBA00012483"/>
    </source>
</evidence>
<dbReference type="OrthoDB" id="8062037at2759"/>
<dbReference type="Proteomes" id="UP000002280">
    <property type="component" value="Chromosome 4"/>
</dbReference>
<protein>
    <recommendedName>
        <fullName evidence="4">RING-type E3 ubiquitin transferase</fullName>
        <ecNumber evidence="4">2.3.2.27</ecNumber>
    </recommendedName>
</protein>
<dbReference type="GO" id="GO:0044314">
    <property type="term" value="P:protein K27-linked ubiquitination"/>
    <property type="evidence" value="ECO:0007669"/>
    <property type="project" value="Ensembl"/>
</dbReference>
<evidence type="ECO:0000256" key="12">
    <source>
        <dbReference type="PROSITE-ProRule" id="PRU00175"/>
    </source>
</evidence>
<dbReference type="InParanoid" id="A0A5F8H8A8"/>
<reference evidence="15" key="2">
    <citation type="submission" date="2025-08" db="UniProtKB">
        <authorList>
            <consortium name="Ensembl"/>
        </authorList>
    </citation>
    <scope>IDENTIFICATION</scope>
</reference>
<feature type="region of interest" description="Disordered" evidence="13">
    <location>
        <begin position="159"/>
        <end position="180"/>
    </location>
</feature>
<evidence type="ECO:0000256" key="13">
    <source>
        <dbReference type="SAM" id="MobiDB-lite"/>
    </source>
</evidence>
<name>A0A5F8H8A8_MONDO</name>
<dbReference type="GO" id="GO:0005737">
    <property type="term" value="C:cytoplasm"/>
    <property type="evidence" value="ECO:0007669"/>
    <property type="project" value="Ensembl"/>
</dbReference>
<evidence type="ECO:0000256" key="7">
    <source>
        <dbReference type="ARBA" id="ARBA00022771"/>
    </source>
</evidence>
<keyword evidence="6" id="KW-0479">Metal-binding</keyword>
<evidence type="ECO:0000256" key="11">
    <source>
        <dbReference type="ARBA" id="ARBA00038418"/>
    </source>
</evidence>
<feature type="compositionally biased region" description="Basic and acidic residues" evidence="13">
    <location>
        <begin position="118"/>
        <end position="127"/>
    </location>
</feature>
<dbReference type="GeneTree" id="ENSGT00940000158530"/>
<feature type="region of interest" description="Disordered" evidence="13">
    <location>
        <begin position="118"/>
        <end position="145"/>
    </location>
</feature>
<evidence type="ECO:0000256" key="5">
    <source>
        <dbReference type="ARBA" id="ARBA00022679"/>
    </source>
</evidence>
<dbReference type="CDD" id="cd16673">
    <property type="entry name" value="RING-H2_RNF6"/>
    <property type="match status" value="1"/>
</dbReference>
<evidence type="ECO:0000256" key="10">
    <source>
        <dbReference type="ARBA" id="ARBA00023242"/>
    </source>
</evidence>
<accession>A0A5F8H8A8</accession>
<keyword evidence="7 12" id="KW-0863">Zinc-finger</keyword>
<dbReference type="GO" id="GO:0016567">
    <property type="term" value="P:protein ubiquitination"/>
    <property type="evidence" value="ECO:0000318"/>
    <property type="project" value="GO_Central"/>
</dbReference>
<dbReference type="FunCoup" id="A0A5F8H8A8">
    <property type="interactions" value="2967"/>
</dbReference>
<dbReference type="PROSITE" id="PS50089">
    <property type="entry name" value="ZF_RING_2"/>
    <property type="match status" value="1"/>
</dbReference>
<dbReference type="GeneID" id="100019425"/>
<evidence type="ECO:0000256" key="6">
    <source>
        <dbReference type="ARBA" id="ARBA00022723"/>
    </source>
</evidence>
<evidence type="ECO:0000256" key="9">
    <source>
        <dbReference type="ARBA" id="ARBA00022833"/>
    </source>
</evidence>
<feature type="compositionally biased region" description="Polar residues" evidence="13">
    <location>
        <begin position="315"/>
        <end position="361"/>
    </location>
</feature>
<organism evidence="15 16">
    <name type="scientific">Monodelphis domestica</name>
    <name type="common">Gray short-tailed opossum</name>
    <dbReference type="NCBI Taxonomy" id="13616"/>
    <lineage>
        <taxon>Eukaryota</taxon>
        <taxon>Metazoa</taxon>
        <taxon>Chordata</taxon>
        <taxon>Craniata</taxon>
        <taxon>Vertebrata</taxon>
        <taxon>Euteleostomi</taxon>
        <taxon>Mammalia</taxon>
        <taxon>Metatheria</taxon>
        <taxon>Didelphimorphia</taxon>
        <taxon>Didelphidae</taxon>
        <taxon>Monodelphis</taxon>
    </lineage>
</organism>
<feature type="compositionally biased region" description="Polar residues" evidence="13">
    <location>
        <begin position="555"/>
        <end position="579"/>
    </location>
</feature>
<comment type="subcellular location">
    <subcellularLocation>
        <location evidence="2">Nucleus</location>
    </subcellularLocation>
</comment>
<feature type="compositionally biased region" description="Polar residues" evidence="13">
    <location>
        <begin position="237"/>
        <end position="247"/>
    </location>
</feature>
<evidence type="ECO:0000256" key="2">
    <source>
        <dbReference type="ARBA" id="ARBA00004123"/>
    </source>
</evidence>
<dbReference type="GO" id="GO:0045893">
    <property type="term" value="P:positive regulation of DNA-templated transcription"/>
    <property type="evidence" value="ECO:0000318"/>
    <property type="project" value="GO_Central"/>
</dbReference>
<keyword evidence="5" id="KW-0808">Transferase</keyword>